<comment type="similarity">
    <text evidence="3">Belongs to the KhpA RNA-binding protein family.</text>
</comment>
<comment type="caution">
    <text evidence="4">The sequence shown here is derived from an EMBL/GenBank/DDBJ whole genome shotgun (WGS) entry which is preliminary data.</text>
</comment>
<proteinExistence type="inferred from homology"/>
<evidence type="ECO:0000256" key="2">
    <source>
        <dbReference type="ARBA" id="ARBA00022884"/>
    </source>
</evidence>
<sequence>MKALLEYIALNLVDKHDEVQIKERIGRFTVTYELSVAGDETGKVIGRNGRVAKAIRDLMGVAAARQNKRVHVDIE</sequence>
<dbReference type="InterPro" id="IPR009019">
    <property type="entry name" value="KH_sf_prok-type"/>
</dbReference>
<comment type="subunit">
    <text evidence="3">Forms a complex with KhpB.</text>
</comment>
<dbReference type="Pfam" id="PF13083">
    <property type="entry name" value="KH_KhpA-B"/>
    <property type="match status" value="1"/>
</dbReference>
<evidence type="ECO:0000256" key="1">
    <source>
        <dbReference type="ARBA" id="ARBA00022490"/>
    </source>
</evidence>
<protein>
    <recommendedName>
        <fullName evidence="3">RNA-binding protein KhpA</fullName>
    </recommendedName>
    <alternativeName>
        <fullName evidence="3">KH-domain protein A</fullName>
    </alternativeName>
</protein>
<evidence type="ECO:0000313" key="5">
    <source>
        <dbReference type="Proteomes" id="UP000280307"/>
    </source>
</evidence>
<dbReference type="PANTHER" id="PTHR34654:SF1">
    <property type="entry name" value="RNA-BINDING PROTEIN KHPA"/>
    <property type="match status" value="1"/>
</dbReference>
<keyword evidence="3" id="KW-0133">Cell shape</keyword>
<gene>
    <name evidence="3" type="primary">khpA</name>
    <name evidence="4" type="ORF">EI684_20165</name>
</gene>
<keyword evidence="3" id="KW-0143">Chaperone</keyword>
<dbReference type="GO" id="GO:0008360">
    <property type="term" value="P:regulation of cell shape"/>
    <property type="evidence" value="ECO:0007669"/>
    <property type="project" value="UniProtKB-KW"/>
</dbReference>
<dbReference type="SUPFAM" id="SSF54814">
    <property type="entry name" value="Prokaryotic type KH domain (KH-domain type II)"/>
    <property type="match status" value="1"/>
</dbReference>
<keyword evidence="1 3" id="KW-0963">Cytoplasm</keyword>
<dbReference type="InterPro" id="IPR015946">
    <property type="entry name" value="KH_dom-like_a/b"/>
</dbReference>
<dbReference type="GO" id="GO:0003723">
    <property type="term" value="F:RNA binding"/>
    <property type="evidence" value="ECO:0007669"/>
    <property type="project" value="UniProtKB-UniRule"/>
</dbReference>
<dbReference type="Gene3D" id="3.30.300.20">
    <property type="match status" value="1"/>
</dbReference>
<dbReference type="HAMAP" id="MF_00088">
    <property type="entry name" value="KhpA"/>
    <property type="match status" value="1"/>
</dbReference>
<dbReference type="PANTHER" id="PTHR34654">
    <property type="entry name" value="UPF0109 PROTEIN SCO5592"/>
    <property type="match status" value="1"/>
</dbReference>
<name>A0A426TS82_9CHLR</name>
<accession>A0A426TS82</accession>
<dbReference type="GO" id="GO:0009252">
    <property type="term" value="P:peptidoglycan biosynthetic process"/>
    <property type="evidence" value="ECO:0007669"/>
    <property type="project" value="UniProtKB-UniRule"/>
</dbReference>
<dbReference type="PROSITE" id="PS50084">
    <property type="entry name" value="KH_TYPE_1"/>
    <property type="match status" value="1"/>
</dbReference>
<dbReference type="GO" id="GO:0071555">
    <property type="term" value="P:cell wall organization"/>
    <property type="evidence" value="ECO:0007669"/>
    <property type="project" value="UniProtKB-KW"/>
</dbReference>
<keyword evidence="3" id="KW-0961">Cell wall biogenesis/degradation</keyword>
<dbReference type="InterPro" id="IPR020627">
    <property type="entry name" value="KhpA"/>
</dbReference>
<reference evidence="4 5" key="1">
    <citation type="submission" date="2018-12" db="EMBL/GenBank/DDBJ databases">
        <title>Genome Sequence of Candidatus Viridilinea halotolerans isolated from saline sulfide-rich spring.</title>
        <authorList>
            <person name="Grouzdev D.S."/>
            <person name="Burganskaya E.I."/>
            <person name="Krutkina M.S."/>
            <person name="Sukhacheva M.V."/>
            <person name="Gorlenko V.M."/>
        </authorList>
    </citation>
    <scope>NUCLEOTIDE SEQUENCE [LARGE SCALE GENOMIC DNA]</scope>
    <source>
        <strain evidence="4">Chok-6</strain>
    </source>
</reference>
<dbReference type="CDD" id="cd22533">
    <property type="entry name" value="KH-II_YlqC-like"/>
    <property type="match status" value="1"/>
</dbReference>
<evidence type="ECO:0000256" key="3">
    <source>
        <dbReference type="HAMAP-Rule" id="MF_00088"/>
    </source>
</evidence>
<dbReference type="AlphaFoldDB" id="A0A426TS82"/>
<dbReference type="EMBL" id="RSAS01000830">
    <property type="protein sequence ID" value="RRR66757.1"/>
    <property type="molecule type" value="Genomic_DNA"/>
</dbReference>
<comment type="function">
    <text evidence="3">A probable RNA chaperone. Forms a complex with KhpB which binds to cellular RNA and controls its expression. Plays a role in peptidoglycan (PG) homeostasis and cell length regulation.</text>
</comment>
<keyword evidence="2 3" id="KW-0694">RNA-binding</keyword>
<comment type="subcellular location">
    <subcellularLocation>
        <location evidence="3">Cytoplasm</location>
    </subcellularLocation>
</comment>
<organism evidence="4 5">
    <name type="scientific">Candidatus Viridilinea halotolerans</name>
    <dbReference type="NCBI Taxonomy" id="2491704"/>
    <lineage>
        <taxon>Bacteria</taxon>
        <taxon>Bacillati</taxon>
        <taxon>Chloroflexota</taxon>
        <taxon>Chloroflexia</taxon>
        <taxon>Chloroflexales</taxon>
        <taxon>Chloroflexineae</taxon>
        <taxon>Oscillochloridaceae</taxon>
        <taxon>Candidatus Viridilinea</taxon>
    </lineage>
</organism>
<dbReference type="GO" id="GO:0005737">
    <property type="term" value="C:cytoplasm"/>
    <property type="evidence" value="ECO:0007669"/>
    <property type="project" value="UniProtKB-SubCell"/>
</dbReference>
<evidence type="ECO:0000313" key="4">
    <source>
        <dbReference type="EMBL" id="RRR66757.1"/>
    </source>
</evidence>
<dbReference type="Proteomes" id="UP000280307">
    <property type="component" value="Unassembled WGS sequence"/>
</dbReference>